<dbReference type="InterPro" id="IPR017927">
    <property type="entry name" value="FAD-bd_FR_type"/>
</dbReference>
<dbReference type="InterPro" id="IPR050415">
    <property type="entry name" value="MRET"/>
</dbReference>
<organism evidence="3 4">
    <name type="scientific">Acinetobacter soli</name>
    <dbReference type="NCBI Taxonomy" id="487316"/>
    <lineage>
        <taxon>Bacteria</taxon>
        <taxon>Pseudomonadati</taxon>
        <taxon>Pseudomonadota</taxon>
        <taxon>Gammaproteobacteria</taxon>
        <taxon>Moraxellales</taxon>
        <taxon>Moraxellaceae</taxon>
        <taxon>Acinetobacter</taxon>
    </lineage>
</organism>
<dbReference type="PROSITE" id="PS51085">
    <property type="entry name" value="2FE2S_FER_2"/>
    <property type="match status" value="1"/>
</dbReference>
<dbReference type="CDD" id="cd00207">
    <property type="entry name" value="fer2"/>
    <property type="match status" value="1"/>
</dbReference>
<evidence type="ECO:0000313" key="4">
    <source>
        <dbReference type="Proteomes" id="UP000185674"/>
    </source>
</evidence>
<dbReference type="InterPro" id="IPR036010">
    <property type="entry name" value="2Fe-2S_ferredoxin-like_sf"/>
</dbReference>
<dbReference type="PANTHER" id="PTHR47354:SF3">
    <property type="entry name" value="OXIDOREDUCTASE-RELATED"/>
    <property type="match status" value="1"/>
</dbReference>
<dbReference type="PROSITE" id="PS51384">
    <property type="entry name" value="FAD_FR"/>
    <property type="match status" value="1"/>
</dbReference>
<feature type="domain" description="FAD-binding FR-type" evidence="2">
    <location>
        <begin position="37"/>
        <end position="136"/>
    </location>
</feature>
<dbReference type="SUPFAM" id="SSF52343">
    <property type="entry name" value="Ferredoxin reductase-like, C-terminal NADP-linked domain"/>
    <property type="match status" value="1"/>
</dbReference>
<evidence type="ECO:0000313" key="3">
    <source>
        <dbReference type="EMBL" id="APV35926.1"/>
    </source>
</evidence>
<sequence>MQSISKRNTLLRSLTESVFDPHATDFWLQKINPIWSTHRALAKIVRKENVAADTVSLTLEPNRHVNLGQPGQHHPVRVKVQGRLYERNYSLTERDNTLVLTVKKVADGIVSRWLVEDSQVGQVIELGQPFGDMLIPVQSRVVMLAAGSGITPMLSLIEGMQVKSQLQHTPVDLMYWVKRHEDAAFLNVFEALAAQYPLFKFHVFYTQDQEHDSRLNVTHLAAIDDLDQSTVYACGPSGFVATAEDLFGHAQVFMSEAFSMSAIDTNETGFINVTLTQSNKTVAIPKGQSILAGLEQANVKPTYGCRMGICNKCACQKATGATKNLLNASENAEPNNLLKICVNSAKSDLVIDL</sequence>
<accession>A0A1P8EI99</accession>
<gene>
    <name evidence="3" type="ORF">BEN76_07785</name>
</gene>
<reference evidence="3 4" key="1">
    <citation type="submission" date="2016-08" db="EMBL/GenBank/DDBJ databases">
        <title>Complete genome sequence of Acinetobacter baylyi strain GFJ2.</title>
        <authorList>
            <person name="Tabata M."/>
            <person name="Kuboki S."/>
            <person name="Gibu N."/>
            <person name="Kinouchi Y."/>
            <person name="Vangnai A."/>
            <person name="Kasai D."/>
            <person name="Fukuda M."/>
        </authorList>
    </citation>
    <scope>NUCLEOTIDE SEQUENCE [LARGE SCALE GENOMIC DNA]</scope>
    <source>
        <strain evidence="3 4">GFJ2</strain>
    </source>
</reference>
<dbReference type="Pfam" id="PF00111">
    <property type="entry name" value="Fer2"/>
    <property type="match status" value="1"/>
</dbReference>
<dbReference type="Gene3D" id="2.40.30.10">
    <property type="entry name" value="Translation factors"/>
    <property type="match status" value="1"/>
</dbReference>
<dbReference type="GO" id="GO:0016491">
    <property type="term" value="F:oxidoreductase activity"/>
    <property type="evidence" value="ECO:0007669"/>
    <property type="project" value="InterPro"/>
</dbReference>
<dbReference type="AlphaFoldDB" id="A0A1P8EI99"/>
<proteinExistence type="predicted"/>
<dbReference type="Gene3D" id="3.40.50.80">
    <property type="entry name" value="Nucleotide-binding domain of ferredoxin-NADP reductase (FNR) module"/>
    <property type="match status" value="1"/>
</dbReference>
<dbReference type="InterPro" id="IPR017938">
    <property type="entry name" value="Riboflavin_synthase-like_b-brl"/>
</dbReference>
<dbReference type="STRING" id="487316.BEN76_07785"/>
<dbReference type="Pfam" id="PF00175">
    <property type="entry name" value="NAD_binding_1"/>
    <property type="match status" value="1"/>
</dbReference>
<dbReference type="GO" id="GO:0051536">
    <property type="term" value="F:iron-sulfur cluster binding"/>
    <property type="evidence" value="ECO:0007669"/>
    <property type="project" value="InterPro"/>
</dbReference>
<dbReference type="InterPro" id="IPR008333">
    <property type="entry name" value="Cbr1-like_FAD-bd_dom"/>
</dbReference>
<protein>
    <submittedName>
        <fullName evidence="3">Oxidoreductase</fullName>
    </submittedName>
</protein>
<dbReference type="eggNOG" id="COG1018">
    <property type="taxonomic scope" value="Bacteria"/>
</dbReference>
<evidence type="ECO:0000259" key="2">
    <source>
        <dbReference type="PROSITE" id="PS51384"/>
    </source>
</evidence>
<dbReference type="InterPro" id="IPR012675">
    <property type="entry name" value="Beta-grasp_dom_sf"/>
</dbReference>
<dbReference type="CDD" id="cd06216">
    <property type="entry name" value="FNR_iron_sulfur_binding_2"/>
    <property type="match status" value="1"/>
</dbReference>
<dbReference type="PRINTS" id="PR00410">
    <property type="entry name" value="PHEHYDRXLASE"/>
</dbReference>
<dbReference type="RefSeq" id="WP_076032762.1">
    <property type="nucleotide sequence ID" value="NZ_BKJL01000004.1"/>
</dbReference>
<dbReference type="Gene3D" id="3.10.20.30">
    <property type="match status" value="1"/>
</dbReference>
<name>A0A1P8EI99_9GAMM</name>
<dbReference type="SUPFAM" id="SSF63380">
    <property type="entry name" value="Riboflavin synthase domain-like"/>
    <property type="match status" value="1"/>
</dbReference>
<dbReference type="InterPro" id="IPR039261">
    <property type="entry name" value="FNR_nucleotide-bd"/>
</dbReference>
<dbReference type="InterPro" id="IPR001041">
    <property type="entry name" value="2Fe-2S_ferredoxin-type"/>
</dbReference>
<evidence type="ECO:0000259" key="1">
    <source>
        <dbReference type="PROSITE" id="PS51085"/>
    </source>
</evidence>
<dbReference type="InterPro" id="IPR001433">
    <property type="entry name" value="OxRdtase_FAD/NAD-bd"/>
</dbReference>
<dbReference type="KEGG" id="asol:BEN76_07785"/>
<feature type="domain" description="2Fe-2S ferredoxin-type" evidence="1">
    <location>
        <begin position="271"/>
        <end position="353"/>
    </location>
</feature>
<dbReference type="Proteomes" id="UP000185674">
    <property type="component" value="Chromosome"/>
</dbReference>
<dbReference type="Pfam" id="PF00970">
    <property type="entry name" value="FAD_binding_6"/>
    <property type="match status" value="1"/>
</dbReference>
<dbReference type="PANTHER" id="PTHR47354">
    <property type="entry name" value="NADH OXIDOREDUCTASE HCR"/>
    <property type="match status" value="1"/>
</dbReference>
<dbReference type="EMBL" id="CP016896">
    <property type="protein sequence ID" value="APV35926.1"/>
    <property type="molecule type" value="Genomic_DNA"/>
</dbReference>
<dbReference type="SUPFAM" id="SSF54292">
    <property type="entry name" value="2Fe-2S ferredoxin-like"/>
    <property type="match status" value="1"/>
</dbReference>